<dbReference type="InterPro" id="IPR004837">
    <property type="entry name" value="NaCa_Exmemb"/>
</dbReference>
<dbReference type="PATRIC" id="fig|754477.3.peg.241"/>
<organism evidence="7 8">
    <name type="scientific">Methylophaga frappieri (strain ATCC BAA-2434 / DSM 25690 / JAM7)</name>
    <dbReference type="NCBI Taxonomy" id="754477"/>
    <lineage>
        <taxon>Bacteria</taxon>
        <taxon>Pseudomonadati</taxon>
        <taxon>Pseudomonadota</taxon>
        <taxon>Gammaproteobacteria</taxon>
        <taxon>Thiotrichales</taxon>
        <taxon>Piscirickettsiaceae</taxon>
        <taxon>Methylophaga</taxon>
    </lineage>
</organism>
<feature type="transmembrane region" description="Helical" evidence="5">
    <location>
        <begin position="157"/>
        <end position="175"/>
    </location>
</feature>
<comment type="subcellular location">
    <subcellularLocation>
        <location evidence="1">Membrane</location>
        <topology evidence="1">Multi-pass membrane protein</topology>
    </subcellularLocation>
</comment>
<dbReference type="GO" id="GO:0008273">
    <property type="term" value="F:calcium, potassium:sodium antiporter activity"/>
    <property type="evidence" value="ECO:0007669"/>
    <property type="project" value="TreeGrafter"/>
</dbReference>
<dbReference type="Proteomes" id="UP000009145">
    <property type="component" value="Chromosome"/>
</dbReference>
<name>I1YES9_METFJ</name>
<dbReference type="GO" id="GO:0006874">
    <property type="term" value="P:intracellular calcium ion homeostasis"/>
    <property type="evidence" value="ECO:0007669"/>
    <property type="project" value="TreeGrafter"/>
</dbReference>
<sequence length="354" mass="37616">MSWLDQDLLSFCTFSQLRFNSFHFKFGRFCMTLALTAVIVGLIFLVWSADKFIEGAAVTAKYFGMSPLLIGMVIVGFGTSAPEMVVSALASLQGNPGIALGNAYGSNISNIALILGVTALLSPIAVNSQVLRKEMPVLLAVTALAAIQLADGHLSRWDAIVLMIVFVVLMGWSIYQGMQGSPDAMGVDMQQEVDNYAMPLNKAIFWLITGIVVLVVSSRILVWGAVDIATALGVSDLIIGLTIIAVGTSLPELASSLMAVKKGEHDIALGNVIGSNLFNTLTVVGIAGLISPTNVPPEILSRDIAVMAGLTVILFIFAYGFRGPGRINRIEGALLLTAFVAYTSYLVSMVILPQ</sequence>
<feature type="domain" description="Sodium/calcium exchanger membrane region" evidence="6">
    <location>
        <begin position="35"/>
        <end position="174"/>
    </location>
</feature>
<feature type="transmembrane region" description="Helical" evidence="5">
    <location>
        <begin position="333"/>
        <end position="352"/>
    </location>
</feature>
<dbReference type="Pfam" id="PF01699">
    <property type="entry name" value="Na_Ca_ex"/>
    <property type="match status" value="2"/>
</dbReference>
<dbReference type="NCBIfam" id="TIGR00367">
    <property type="entry name" value="calcium/sodium antiporter"/>
    <property type="match status" value="1"/>
</dbReference>
<evidence type="ECO:0000256" key="4">
    <source>
        <dbReference type="ARBA" id="ARBA00023136"/>
    </source>
</evidence>
<evidence type="ECO:0000256" key="5">
    <source>
        <dbReference type="SAM" id="Phobius"/>
    </source>
</evidence>
<dbReference type="Gene3D" id="1.20.1420.30">
    <property type="entry name" value="NCX, central ion-binding region"/>
    <property type="match status" value="2"/>
</dbReference>
<feature type="transmembrane region" description="Helical" evidence="5">
    <location>
        <begin position="104"/>
        <end position="126"/>
    </location>
</feature>
<dbReference type="PANTHER" id="PTHR10846:SF8">
    <property type="entry name" value="INNER MEMBRANE PROTEIN YRBG"/>
    <property type="match status" value="1"/>
</dbReference>
<dbReference type="STRING" id="754477.Q7C_243"/>
<dbReference type="AlphaFoldDB" id="I1YES9"/>
<dbReference type="EMBL" id="CP003380">
    <property type="protein sequence ID" value="AFJ01422.1"/>
    <property type="molecule type" value="Genomic_DNA"/>
</dbReference>
<dbReference type="HOGENOM" id="CLU_007948_0_3_6"/>
<dbReference type="PANTHER" id="PTHR10846">
    <property type="entry name" value="SODIUM/POTASSIUM/CALCIUM EXCHANGER"/>
    <property type="match status" value="1"/>
</dbReference>
<keyword evidence="2 5" id="KW-0812">Transmembrane</keyword>
<gene>
    <name evidence="7" type="ordered locus">Q7C_243</name>
</gene>
<evidence type="ECO:0000256" key="2">
    <source>
        <dbReference type="ARBA" id="ARBA00022692"/>
    </source>
</evidence>
<feature type="transmembrane region" description="Helical" evidence="5">
    <location>
        <begin position="26"/>
        <end position="47"/>
    </location>
</feature>
<keyword evidence="3 5" id="KW-1133">Transmembrane helix</keyword>
<protein>
    <submittedName>
        <fullName evidence="7">Inner membrane protein YrbG, predicted calcium/sodium:proton antiporter</fullName>
    </submittedName>
</protein>
<reference evidence="7 8" key="1">
    <citation type="journal article" date="2012" name="J. Bacteriol.">
        <title>Complete genome sequences of Methylophaga sp. strain JAM1 and Methylophaga sp. strain JAM7.</title>
        <authorList>
            <person name="Villeneuve C."/>
            <person name="Martineau C."/>
            <person name="Mauffrey F."/>
            <person name="Villemur R."/>
        </authorList>
    </citation>
    <scope>NUCLEOTIDE SEQUENCE [LARGE SCALE GENOMIC DNA]</scope>
    <source>
        <strain evidence="7 8">JAM7</strain>
    </source>
</reference>
<dbReference type="InterPro" id="IPR044880">
    <property type="entry name" value="NCX_ion-bd_dom_sf"/>
</dbReference>
<keyword evidence="8" id="KW-1185">Reference proteome</keyword>
<feature type="transmembrane region" description="Helical" evidence="5">
    <location>
        <begin position="304"/>
        <end position="321"/>
    </location>
</feature>
<feature type="domain" description="Sodium/calcium exchanger membrane region" evidence="6">
    <location>
        <begin position="203"/>
        <end position="346"/>
    </location>
</feature>
<evidence type="ECO:0000256" key="3">
    <source>
        <dbReference type="ARBA" id="ARBA00022989"/>
    </source>
</evidence>
<feature type="transmembrane region" description="Helical" evidence="5">
    <location>
        <begin position="272"/>
        <end position="292"/>
    </location>
</feature>
<proteinExistence type="predicted"/>
<feature type="transmembrane region" description="Helical" evidence="5">
    <location>
        <begin position="238"/>
        <end position="260"/>
    </location>
</feature>
<dbReference type="GO" id="GO:0005262">
    <property type="term" value="F:calcium channel activity"/>
    <property type="evidence" value="ECO:0007669"/>
    <property type="project" value="TreeGrafter"/>
</dbReference>
<dbReference type="eggNOG" id="COG0530">
    <property type="taxonomic scope" value="Bacteria"/>
</dbReference>
<evidence type="ECO:0000313" key="8">
    <source>
        <dbReference type="Proteomes" id="UP000009145"/>
    </source>
</evidence>
<evidence type="ECO:0000256" key="1">
    <source>
        <dbReference type="ARBA" id="ARBA00004141"/>
    </source>
</evidence>
<evidence type="ECO:0000313" key="7">
    <source>
        <dbReference type="EMBL" id="AFJ01422.1"/>
    </source>
</evidence>
<dbReference type="KEGG" id="mec:Q7C_243"/>
<dbReference type="GO" id="GO:0005886">
    <property type="term" value="C:plasma membrane"/>
    <property type="evidence" value="ECO:0007669"/>
    <property type="project" value="TreeGrafter"/>
</dbReference>
<evidence type="ECO:0000259" key="6">
    <source>
        <dbReference type="Pfam" id="PF01699"/>
    </source>
</evidence>
<keyword evidence="4 5" id="KW-0472">Membrane</keyword>
<accession>I1YES9</accession>
<feature type="transmembrane region" description="Helical" evidence="5">
    <location>
        <begin position="204"/>
        <end position="226"/>
    </location>
</feature>
<dbReference type="InterPro" id="IPR004481">
    <property type="entry name" value="K/Na/Ca-exchanger"/>
</dbReference>
<feature type="transmembrane region" description="Helical" evidence="5">
    <location>
        <begin position="68"/>
        <end position="92"/>
    </location>
</feature>